<geneLocation type="plasmid" evidence="8 9">
    <name>unnamed1</name>
</geneLocation>
<feature type="transmembrane region" description="Helical" evidence="6">
    <location>
        <begin position="85"/>
        <end position="103"/>
    </location>
</feature>
<evidence type="ECO:0000256" key="6">
    <source>
        <dbReference type="SAM" id="Phobius"/>
    </source>
</evidence>
<dbReference type="Proteomes" id="UP001218231">
    <property type="component" value="Plasmid unnamed1"/>
</dbReference>
<dbReference type="SUPFAM" id="SSF103481">
    <property type="entry name" value="Multidrug resistance efflux transporter EmrE"/>
    <property type="match status" value="2"/>
</dbReference>
<evidence type="ECO:0000256" key="2">
    <source>
        <dbReference type="ARBA" id="ARBA00022475"/>
    </source>
</evidence>
<dbReference type="InterPro" id="IPR037185">
    <property type="entry name" value="EmrE-like"/>
</dbReference>
<reference evidence="8 9" key="1">
    <citation type="submission" date="2023-02" db="EMBL/GenBank/DDBJ databases">
        <title>Genome sequence of Novosphingobium humi KACC 19094.</title>
        <authorList>
            <person name="Kim S."/>
            <person name="Heo J."/>
            <person name="Kwon S.-W."/>
        </authorList>
    </citation>
    <scope>NUCLEOTIDE SEQUENCE [LARGE SCALE GENOMIC DNA]</scope>
    <source>
        <strain evidence="8 9">KACC 19094</strain>
        <plasmid evidence="8 9">unnamed1</plasmid>
    </source>
</reference>
<keyword evidence="4 6" id="KW-1133">Transmembrane helix</keyword>
<accession>A0ABY7U0V3</accession>
<evidence type="ECO:0000256" key="4">
    <source>
        <dbReference type="ARBA" id="ARBA00022989"/>
    </source>
</evidence>
<keyword evidence="5 6" id="KW-0472">Membrane</keyword>
<keyword evidence="9" id="KW-1185">Reference proteome</keyword>
<evidence type="ECO:0000256" key="1">
    <source>
        <dbReference type="ARBA" id="ARBA00004651"/>
    </source>
</evidence>
<dbReference type="InterPro" id="IPR000620">
    <property type="entry name" value="EamA_dom"/>
</dbReference>
<proteinExistence type="predicted"/>
<feature type="transmembrane region" description="Helical" evidence="6">
    <location>
        <begin position="260"/>
        <end position="279"/>
    </location>
</feature>
<feature type="transmembrane region" description="Helical" evidence="6">
    <location>
        <begin position="234"/>
        <end position="254"/>
    </location>
</feature>
<protein>
    <submittedName>
        <fullName evidence="8">DMT family transporter</fullName>
    </submittedName>
</protein>
<evidence type="ECO:0000256" key="3">
    <source>
        <dbReference type="ARBA" id="ARBA00022692"/>
    </source>
</evidence>
<name>A0ABY7U0V3_9SPHN</name>
<keyword evidence="3 6" id="KW-0812">Transmembrane</keyword>
<organism evidence="8 9">
    <name type="scientific">Novosphingobium humi</name>
    <dbReference type="NCBI Taxonomy" id="2282397"/>
    <lineage>
        <taxon>Bacteria</taxon>
        <taxon>Pseudomonadati</taxon>
        <taxon>Pseudomonadota</taxon>
        <taxon>Alphaproteobacteria</taxon>
        <taxon>Sphingomonadales</taxon>
        <taxon>Sphingomonadaceae</taxon>
        <taxon>Novosphingobium</taxon>
    </lineage>
</organism>
<keyword evidence="8" id="KW-0614">Plasmid</keyword>
<dbReference type="Pfam" id="PF00892">
    <property type="entry name" value="EamA"/>
    <property type="match status" value="2"/>
</dbReference>
<keyword evidence="2" id="KW-1003">Cell membrane</keyword>
<evidence type="ECO:0000259" key="7">
    <source>
        <dbReference type="Pfam" id="PF00892"/>
    </source>
</evidence>
<feature type="transmembrane region" description="Helical" evidence="6">
    <location>
        <begin position="171"/>
        <end position="189"/>
    </location>
</feature>
<gene>
    <name evidence="8" type="ORF">PQ457_19300</name>
</gene>
<feature type="transmembrane region" description="Helical" evidence="6">
    <location>
        <begin position="52"/>
        <end position="73"/>
    </location>
</feature>
<evidence type="ECO:0000313" key="9">
    <source>
        <dbReference type="Proteomes" id="UP001218231"/>
    </source>
</evidence>
<evidence type="ECO:0000313" key="8">
    <source>
        <dbReference type="EMBL" id="WCT79156.1"/>
    </source>
</evidence>
<sequence>MLLWAGNSIVGRAVRETVLPFTLAFGRWLGAFLVLTPFALRKAIEERAKILAHVYVLLLLGGLGVGAFNAFLYSGLRYTTATNALLMQATIPPLVLVLGRLLFKDRAAFGQMLGVLLSTIGVTVIVFRGDPGALTRLHVGQGDLLVVCGCLAWALYTVCLRLRPDLRPETFVWITFAIGVLTMAPLATLEASRGAQVVWNWGTAGALVYVALFPSVIAYFLYNGAVAEIGAGAAGQAICLMPLFGAGLAVPLLGEPLRSYHGVAMALILLGVALAAWASGRKANA</sequence>
<evidence type="ECO:0000256" key="5">
    <source>
        <dbReference type="ARBA" id="ARBA00023136"/>
    </source>
</evidence>
<feature type="transmembrane region" description="Helical" evidence="6">
    <location>
        <begin position="108"/>
        <end position="127"/>
    </location>
</feature>
<feature type="transmembrane region" description="Helical" evidence="6">
    <location>
        <begin position="139"/>
        <end position="159"/>
    </location>
</feature>
<dbReference type="PANTHER" id="PTHR32322:SF18">
    <property type="entry name" value="S-ADENOSYLMETHIONINE_S-ADENOSYLHOMOCYSTEINE TRANSPORTER"/>
    <property type="match status" value="1"/>
</dbReference>
<feature type="transmembrane region" description="Helical" evidence="6">
    <location>
        <begin position="20"/>
        <end position="40"/>
    </location>
</feature>
<feature type="transmembrane region" description="Helical" evidence="6">
    <location>
        <begin position="201"/>
        <end position="222"/>
    </location>
</feature>
<feature type="domain" description="EamA" evidence="7">
    <location>
        <begin position="142"/>
        <end position="275"/>
    </location>
</feature>
<dbReference type="EMBL" id="CP117418">
    <property type="protein sequence ID" value="WCT79156.1"/>
    <property type="molecule type" value="Genomic_DNA"/>
</dbReference>
<feature type="domain" description="EamA" evidence="7">
    <location>
        <begin position="1"/>
        <end position="126"/>
    </location>
</feature>
<dbReference type="InterPro" id="IPR050638">
    <property type="entry name" value="AA-Vitamin_Transporters"/>
</dbReference>
<comment type="subcellular location">
    <subcellularLocation>
        <location evidence="1">Cell membrane</location>
        <topology evidence="1">Multi-pass membrane protein</topology>
    </subcellularLocation>
</comment>
<dbReference type="PANTHER" id="PTHR32322">
    <property type="entry name" value="INNER MEMBRANE TRANSPORTER"/>
    <property type="match status" value="1"/>
</dbReference>
<dbReference type="RefSeq" id="WP_273619440.1">
    <property type="nucleotide sequence ID" value="NZ_CP117418.1"/>
</dbReference>